<feature type="region of interest" description="Disordered" evidence="1">
    <location>
        <begin position="72"/>
        <end position="133"/>
    </location>
</feature>
<gene>
    <name evidence="2" type="ORF">CEXT_443601</name>
</gene>
<name>A0AAV4S8U6_CAEEX</name>
<feature type="compositionally biased region" description="Polar residues" evidence="1">
    <location>
        <begin position="74"/>
        <end position="90"/>
    </location>
</feature>
<reference evidence="2 3" key="1">
    <citation type="submission" date="2021-06" db="EMBL/GenBank/DDBJ databases">
        <title>Caerostris extrusa draft genome.</title>
        <authorList>
            <person name="Kono N."/>
            <person name="Arakawa K."/>
        </authorList>
    </citation>
    <scope>NUCLEOTIDE SEQUENCE [LARGE SCALE GENOMIC DNA]</scope>
</reference>
<keyword evidence="3" id="KW-1185">Reference proteome</keyword>
<sequence length="133" mass="15217">MVFQVEPRHSGHPLLARFHRGGGVREAAVRDRGSLREHRHLLFEELNSLDDVLDYEDVKRRCGRPPFPCPVLDISSTPQQNNTKSPSTNLYHLRRERRESSAAKSGNVNESEAQQGQIPERAAKRGKFFKETE</sequence>
<dbReference type="Proteomes" id="UP001054945">
    <property type="component" value="Unassembled WGS sequence"/>
</dbReference>
<accession>A0AAV4S8U6</accession>
<protein>
    <submittedName>
        <fullName evidence="2">Uncharacterized protein</fullName>
    </submittedName>
</protein>
<proteinExistence type="predicted"/>
<evidence type="ECO:0000313" key="3">
    <source>
        <dbReference type="Proteomes" id="UP001054945"/>
    </source>
</evidence>
<evidence type="ECO:0000313" key="2">
    <source>
        <dbReference type="EMBL" id="GIY30085.1"/>
    </source>
</evidence>
<dbReference type="EMBL" id="BPLR01009172">
    <property type="protein sequence ID" value="GIY30085.1"/>
    <property type="molecule type" value="Genomic_DNA"/>
</dbReference>
<organism evidence="2 3">
    <name type="scientific">Caerostris extrusa</name>
    <name type="common">Bark spider</name>
    <name type="synonym">Caerostris bankana</name>
    <dbReference type="NCBI Taxonomy" id="172846"/>
    <lineage>
        <taxon>Eukaryota</taxon>
        <taxon>Metazoa</taxon>
        <taxon>Ecdysozoa</taxon>
        <taxon>Arthropoda</taxon>
        <taxon>Chelicerata</taxon>
        <taxon>Arachnida</taxon>
        <taxon>Araneae</taxon>
        <taxon>Araneomorphae</taxon>
        <taxon>Entelegynae</taxon>
        <taxon>Araneoidea</taxon>
        <taxon>Araneidae</taxon>
        <taxon>Caerostris</taxon>
    </lineage>
</organism>
<dbReference type="AlphaFoldDB" id="A0AAV4S8U6"/>
<comment type="caution">
    <text evidence="2">The sequence shown here is derived from an EMBL/GenBank/DDBJ whole genome shotgun (WGS) entry which is preliminary data.</text>
</comment>
<evidence type="ECO:0000256" key="1">
    <source>
        <dbReference type="SAM" id="MobiDB-lite"/>
    </source>
</evidence>
<feature type="compositionally biased region" description="Polar residues" evidence="1">
    <location>
        <begin position="104"/>
        <end position="117"/>
    </location>
</feature>